<dbReference type="InterPro" id="IPR050407">
    <property type="entry name" value="Geranylgeranyl_reductase"/>
</dbReference>
<gene>
    <name evidence="2" type="ORF">K1X13_14345</name>
</gene>
<dbReference type="PRINTS" id="PR00420">
    <property type="entry name" value="RNGMNOXGNASE"/>
</dbReference>
<evidence type="ECO:0000313" key="3">
    <source>
        <dbReference type="Proteomes" id="UP000754710"/>
    </source>
</evidence>
<evidence type="ECO:0000259" key="1">
    <source>
        <dbReference type="Pfam" id="PF01494"/>
    </source>
</evidence>
<dbReference type="EMBL" id="JAIEZQ010000002">
    <property type="protein sequence ID" value="MBY9076011.1"/>
    <property type="molecule type" value="Genomic_DNA"/>
</dbReference>
<dbReference type="InterPro" id="IPR002938">
    <property type="entry name" value="FAD-bd"/>
</dbReference>
<comment type="caution">
    <text evidence="2">The sequence shown here is derived from an EMBL/GenBank/DDBJ whole genome shotgun (WGS) entry which is preliminary data.</text>
</comment>
<evidence type="ECO:0000313" key="2">
    <source>
        <dbReference type="EMBL" id="MBY9076011.1"/>
    </source>
</evidence>
<dbReference type="PANTHER" id="PTHR42685:SF22">
    <property type="entry name" value="CONDITIONED MEDIUM FACTOR RECEPTOR 1"/>
    <property type="match status" value="1"/>
</dbReference>
<dbReference type="InterPro" id="IPR036188">
    <property type="entry name" value="FAD/NAD-bd_sf"/>
</dbReference>
<dbReference type="SUPFAM" id="SSF51905">
    <property type="entry name" value="FAD/NAD(P)-binding domain"/>
    <property type="match status" value="1"/>
</dbReference>
<dbReference type="RefSeq" id="WP_221025698.1">
    <property type="nucleotide sequence ID" value="NZ_JAIEZQ010000002.1"/>
</dbReference>
<organism evidence="2 3">
    <name type="scientific">Nocardioides jiangsuensis</name>
    <dbReference type="NCBI Taxonomy" id="2866161"/>
    <lineage>
        <taxon>Bacteria</taxon>
        <taxon>Bacillati</taxon>
        <taxon>Actinomycetota</taxon>
        <taxon>Actinomycetes</taxon>
        <taxon>Propionibacteriales</taxon>
        <taxon>Nocardioidaceae</taxon>
        <taxon>Nocardioides</taxon>
    </lineage>
</organism>
<feature type="domain" description="FAD-binding" evidence="1">
    <location>
        <begin position="9"/>
        <end position="165"/>
    </location>
</feature>
<protein>
    <submittedName>
        <fullName evidence="2">Geranylgeranyl reductase family protein</fullName>
    </submittedName>
</protein>
<keyword evidence="3" id="KW-1185">Reference proteome</keyword>
<dbReference type="Pfam" id="PF01494">
    <property type="entry name" value="FAD_binding_3"/>
    <property type="match status" value="1"/>
</dbReference>
<dbReference type="Gene3D" id="3.50.50.60">
    <property type="entry name" value="FAD/NAD(P)-binding domain"/>
    <property type="match status" value="1"/>
</dbReference>
<dbReference type="Proteomes" id="UP000754710">
    <property type="component" value="Unassembled WGS sequence"/>
</dbReference>
<dbReference type="NCBIfam" id="TIGR02032">
    <property type="entry name" value="GG-red-SF"/>
    <property type="match status" value="1"/>
</dbReference>
<proteinExistence type="predicted"/>
<name>A0ABS7RLY8_9ACTN</name>
<sequence length="390" mass="40495">MTPPRVWDLAVVGAGPAGAAAALGALHARPGLSVLLVDRSDFPRDKSCGDGIAPHVLDLLAEVGVTGLVHDRVPVTRLRLERGRATVARTMRRAAWVVPRSVFDARLVDAACDAGAHLLRHRVRDIAVGRQGVRLDGSITARLVVGADGAHSRVRASTGARRTSTALALRAYAPVVPGREGEQVIAFGSGRAPAYAWSFDRGDGLANVGYGELLSPDRPQPTRSSLVARLEDLLPGSIAGATGWRGHHLPLSPARWAHPDGRVLLAGDAAGLVNPLTGEGIYYAVATGLAAGRTAAEALAHGDGADAGRAYRRAVRSLLAGHLRHTALAGGLARSGRVLEAGMLAASRDQRVFDDLVELGLGRGRITPAVVGGLLHAAGGRLVHAAKERG</sequence>
<reference evidence="2 3" key="1">
    <citation type="submission" date="2021-08" db="EMBL/GenBank/DDBJ databases">
        <title>Nocardioides bacterium WL0053 sp. nov., isolated from the sediment.</title>
        <authorList>
            <person name="Wang L."/>
            <person name="Zhang D."/>
            <person name="Zhang A."/>
        </authorList>
    </citation>
    <scope>NUCLEOTIDE SEQUENCE [LARGE SCALE GENOMIC DNA]</scope>
    <source>
        <strain evidence="2 3">WL0053</strain>
    </source>
</reference>
<dbReference type="InterPro" id="IPR011777">
    <property type="entry name" value="Geranylgeranyl_Rdtase_fam"/>
</dbReference>
<dbReference type="PANTHER" id="PTHR42685">
    <property type="entry name" value="GERANYLGERANYL DIPHOSPHATE REDUCTASE"/>
    <property type="match status" value="1"/>
</dbReference>
<accession>A0ABS7RLY8</accession>